<evidence type="ECO:0000313" key="9">
    <source>
        <dbReference type="EMBL" id="AXE19494.1"/>
    </source>
</evidence>
<dbReference type="InterPro" id="IPR001901">
    <property type="entry name" value="Translocase_SecE/Sec61-g"/>
</dbReference>
<evidence type="ECO:0000313" key="10">
    <source>
        <dbReference type="Proteomes" id="UP000251993"/>
    </source>
</evidence>
<keyword evidence="3 8" id="KW-0812">Transmembrane</keyword>
<evidence type="ECO:0000256" key="7">
    <source>
        <dbReference type="ARBA" id="ARBA00023136"/>
    </source>
</evidence>
<dbReference type="GO" id="GO:0006605">
    <property type="term" value="P:protein targeting"/>
    <property type="evidence" value="ECO:0007669"/>
    <property type="project" value="UniProtKB-UniRule"/>
</dbReference>
<dbReference type="RefSeq" id="WP_114068266.1">
    <property type="nucleotide sequence ID" value="NZ_CP030850.1"/>
</dbReference>
<gene>
    <name evidence="8 9" type="primary">secE</name>
    <name evidence="9" type="ORF">DR864_17990</name>
</gene>
<comment type="similarity">
    <text evidence="8">Belongs to the SecE/SEC61-gamma family.</text>
</comment>
<dbReference type="OrthoDB" id="9810735at2"/>
<dbReference type="Pfam" id="PF00584">
    <property type="entry name" value="SecE"/>
    <property type="match status" value="1"/>
</dbReference>
<dbReference type="GO" id="GO:0043952">
    <property type="term" value="P:protein transport by the Sec complex"/>
    <property type="evidence" value="ECO:0007669"/>
    <property type="project" value="UniProtKB-UniRule"/>
</dbReference>
<name>A0A344TLH3_9BACT</name>
<keyword evidence="5 8" id="KW-1133">Transmembrane helix</keyword>
<comment type="subcellular location">
    <subcellularLocation>
        <location evidence="8">Cell membrane</location>
        <topology evidence="8">Single-pass membrane protein</topology>
    </subcellularLocation>
    <subcellularLocation>
        <location evidence="1">Membrane</location>
    </subcellularLocation>
</comment>
<comment type="function">
    <text evidence="8">Essential subunit of the Sec protein translocation channel SecYEG. Clamps together the 2 halves of SecY. May contact the channel plug during translocation.</text>
</comment>
<comment type="subunit">
    <text evidence="8">Component of the Sec protein translocase complex. Heterotrimer consisting of SecY, SecE and SecG subunits. The heterotrimers can form oligomers, although 1 heterotrimer is thought to be able to translocate proteins. Interacts with the ribosome. Interacts with SecDF, and other proteins may be involved. Interacts with SecA.</text>
</comment>
<evidence type="ECO:0000256" key="1">
    <source>
        <dbReference type="ARBA" id="ARBA00004370"/>
    </source>
</evidence>
<evidence type="ECO:0000256" key="8">
    <source>
        <dbReference type="HAMAP-Rule" id="MF_00422"/>
    </source>
</evidence>
<keyword evidence="4 8" id="KW-0653">Protein transport</keyword>
<sequence>MNSFIEFVTASWDEVRHNVTWPKLTDLQSSTTLVLLGSLIFAAVVGLMDFIFENALSFIYQSF</sequence>
<evidence type="ECO:0000256" key="6">
    <source>
        <dbReference type="ARBA" id="ARBA00023010"/>
    </source>
</evidence>
<evidence type="ECO:0000256" key="3">
    <source>
        <dbReference type="ARBA" id="ARBA00022692"/>
    </source>
</evidence>
<feature type="transmembrane region" description="Helical" evidence="8">
    <location>
        <begin position="33"/>
        <end position="52"/>
    </location>
</feature>
<keyword evidence="6 8" id="KW-0811">Translocation</keyword>
<evidence type="ECO:0000256" key="5">
    <source>
        <dbReference type="ARBA" id="ARBA00022989"/>
    </source>
</evidence>
<keyword evidence="2 8" id="KW-0813">Transport</keyword>
<dbReference type="NCBIfam" id="TIGR00964">
    <property type="entry name" value="secE_bact"/>
    <property type="match status" value="1"/>
</dbReference>
<reference evidence="9 10" key="1">
    <citation type="submission" date="2018-07" db="EMBL/GenBank/DDBJ databases">
        <title>Genome sequencing of Runella.</title>
        <authorList>
            <person name="Baek M.-G."/>
            <person name="Yi H."/>
        </authorList>
    </citation>
    <scope>NUCLEOTIDE SEQUENCE [LARGE SCALE GENOMIC DNA]</scope>
    <source>
        <strain evidence="9 10">HYN0085</strain>
    </source>
</reference>
<dbReference type="Gene3D" id="1.20.5.1030">
    <property type="entry name" value="Preprotein translocase secy subunit"/>
    <property type="match status" value="1"/>
</dbReference>
<evidence type="ECO:0000256" key="2">
    <source>
        <dbReference type="ARBA" id="ARBA00022448"/>
    </source>
</evidence>
<organism evidence="9 10">
    <name type="scientific">Runella rosea</name>
    <dbReference type="NCBI Taxonomy" id="2259595"/>
    <lineage>
        <taxon>Bacteria</taxon>
        <taxon>Pseudomonadati</taxon>
        <taxon>Bacteroidota</taxon>
        <taxon>Cytophagia</taxon>
        <taxon>Cytophagales</taxon>
        <taxon>Spirosomataceae</taxon>
        <taxon>Runella</taxon>
    </lineage>
</organism>
<dbReference type="GO" id="GO:0005886">
    <property type="term" value="C:plasma membrane"/>
    <property type="evidence" value="ECO:0007669"/>
    <property type="project" value="UniProtKB-SubCell"/>
</dbReference>
<dbReference type="InterPro" id="IPR005807">
    <property type="entry name" value="SecE_bac"/>
</dbReference>
<dbReference type="GO" id="GO:0065002">
    <property type="term" value="P:intracellular protein transmembrane transport"/>
    <property type="evidence" value="ECO:0007669"/>
    <property type="project" value="UniProtKB-UniRule"/>
</dbReference>
<dbReference type="InterPro" id="IPR038379">
    <property type="entry name" value="SecE_sf"/>
</dbReference>
<dbReference type="HAMAP" id="MF_00422">
    <property type="entry name" value="SecE"/>
    <property type="match status" value="1"/>
</dbReference>
<keyword evidence="8" id="KW-1003">Cell membrane</keyword>
<protein>
    <recommendedName>
        <fullName evidence="8">Protein translocase subunit SecE</fullName>
    </recommendedName>
</protein>
<dbReference type="EMBL" id="CP030850">
    <property type="protein sequence ID" value="AXE19494.1"/>
    <property type="molecule type" value="Genomic_DNA"/>
</dbReference>
<dbReference type="GO" id="GO:0009306">
    <property type="term" value="P:protein secretion"/>
    <property type="evidence" value="ECO:0007669"/>
    <property type="project" value="UniProtKB-UniRule"/>
</dbReference>
<dbReference type="KEGG" id="run:DR864_17990"/>
<dbReference type="Proteomes" id="UP000251993">
    <property type="component" value="Chromosome"/>
</dbReference>
<accession>A0A344TLH3</accession>
<proteinExistence type="inferred from homology"/>
<keyword evidence="10" id="KW-1185">Reference proteome</keyword>
<dbReference type="AlphaFoldDB" id="A0A344TLH3"/>
<keyword evidence="7 8" id="KW-0472">Membrane</keyword>
<evidence type="ECO:0000256" key="4">
    <source>
        <dbReference type="ARBA" id="ARBA00022927"/>
    </source>
</evidence>
<dbReference type="GO" id="GO:0008320">
    <property type="term" value="F:protein transmembrane transporter activity"/>
    <property type="evidence" value="ECO:0007669"/>
    <property type="project" value="UniProtKB-UniRule"/>
</dbReference>